<dbReference type="eggNOG" id="ENOG5033D7C">
    <property type="taxonomic scope" value="Bacteria"/>
</dbReference>
<keyword evidence="2" id="KW-1185">Reference proteome</keyword>
<dbReference type="Proteomes" id="UP000003781">
    <property type="component" value="Unassembled WGS sequence"/>
</dbReference>
<comment type="caution">
    <text evidence="1">The sequence shown here is derived from an EMBL/GenBank/DDBJ whole genome shotgun (WGS) entry which is preliminary data.</text>
</comment>
<protein>
    <submittedName>
        <fullName evidence="1">Uncharacterized protein</fullName>
    </submittedName>
</protein>
<dbReference type="AlphaFoldDB" id="A3IU99"/>
<name>A3IU99_9CHRO</name>
<organism evidence="1 2">
    <name type="scientific">Crocosphaera chwakensis CCY0110</name>
    <dbReference type="NCBI Taxonomy" id="391612"/>
    <lineage>
        <taxon>Bacteria</taxon>
        <taxon>Bacillati</taxon>
        <taxon>Cyanobacteriota</taxon>
        <taxon>Cyanophyceae</taxon>
        <taxon>Oscillatoriophycideae</taxon>
        <taxon>Chroococcales</taxon>
        <taxon>Aphanothecaceae</taxon>
        <taxon>Crocosphaera</taxon>
        <taxon>Crocosphaera chwakensis</taxon>
    </lineage>
</organism>
<accession>A3IU99</accession>
<sequence>MRHEAREWFSKIKKPTKDTPPINTDFDLYYLCLMMGLASKNKSTPDPSHSADFVDRFVKQHERQQNLIIGLLIQAELSDKSLTLDDKNQAKKILKDLIDPTNRFTSLTDDGMDKMNAYASGGFDYLQSKMPKPYFAEDFLIRYVEILKTEMDNNHNW</sequence>
<evidence type="ECO:0000313" key="1">
    <source>
        <dbReference type="EMBL" id="EAZ89973.1"/>
    </source>
</evidence>
<evidence type="ECO:0000313" key="2">
    <source>
        <dbReference type="Proteomes" id="UP000003781"/>
    </source>
</evidence>
<dbReference type="EMBL" id="AAXW01000033">
    <property type="protein sequence ID" value="EAZ89973.1"/>
    <property type="molecule type" value="Genomic_DNA"/>
</dbReference>
<gene>
    <name evidence="1" type="ORF">CY0110_07249</name>
</gene>
<proteinExistence type="predicted"/>
<reference evidence="1 2" key="1">
    <citation type="submission" date="2007-03" db="EMBL/GenBank/DDBJ databases">
        <authorList>
            <person name="Stal L."/>
            <person name="Ferriera S."/>
            <person name="Johnson J."/>
            <person name="Kravitz S."/>
            <person name="Beeson K."/>
            <person name="Sutton G."/>
            <person name="Rogers Y.-H."/>
            <person name="Friedman R."/>
            <person name="Frazier M."/>
            <person name="Venter J.C."/>
        </authorList>
    </citation>
    <scope>NUCLEOTIDE SEQUENCE [LARGE SCALE GENOMIC DNA]</scope>
    <source>
        <strain evidence="1 2">CCY0110</strain>
    </source>
</reference>